<dbReference type="InterPro" id="IPR051319">
    <property type="entry name" value="Oligoribo/pAp-PDE_c-di-AMP_PDE"/>
</dbReference>
<sequence>MFVGNYDLIHILELVKDAETIAIAGHVNPDGDCIGSTLAMYNYLKHTGKTIDVYLEPIGREFKELPGSDVIKNNAENKVYDVFFMMDLGDTERIGVASKLFETAKKTICIDHHITSKGVADENFIFPSLSSTCELVFEMMDVELISKDVAACLYTGIIHDTGVFHHNCTSKRTMEIAGELMAKGIDFGHIIDHNFYSRTFKQNQVLGRCLMESLILWDGVGIVSYVTQKELDFYMVGNNDLSGIIDQLRLTDGVKVAVFIHEKEPHTYKVSMRATVSDIDVSKVAAFFGGGGHKMAAGCTISSGKVHDVINNITKQLQFQLLEKGYI</sequence>
<evidence type="ECO:0000259" key="1">
    <source>
        <dbReference type="Pfam" id="PF01368"/>
    </source>
</evidence>
<proteinExistence type="predicted"/>
<name>A0ABS1IZC5_9FIRM</name>
<accession>A0ABS1IZC5</accession>
<dbReference type="InterPro" id="IPR001667">
    <property type="entry name" value="DDH_dom"/>
</dbReference>
<dbReference type="Gene3D" id="3.90.1640.10">
    <property type="entry name" value="inorganic pyrophosphatase (n-terminal core)"/>
    <property type="match status" value="1"/>
</dbReference>
<dbReference type="Gene3D" id="3.10.310.30">
    <property type="match status" value="1"/>
</dbReference>
<evidence type="ECO:0000259" key="2">
    <source>
        <dbReference type="Pfam" id="PF02272"/>
    </source>
</evidence>
<dbReference type="EMBL" id="JAEPRJ010000001">
    <property type="protein sequence ID" value="MBK5897197.1"/>
    <property type="molecule type" value="Genomic_DNA"/>
</dbReference>
<comment type="caution">
    <text evidence="3">The sequence shown here is derived from an EMBL/GenBank/DDBJ whole genome shotgun (WGS) entry which is preliminary data.</text>
</comment>
<dbReference type="Proteomes" id="UP000604730">
    <property type="component" value="Unassembled WGS sequence"/>
</dbReference>
<dbReference type="Pfam" id="PF02272">
    <property type="entry name" value="DHHA1"/>
    <property type="match status" value="1"/>
</dbReference>
<organism evidence="3 4">
    <name type="scientific">Catonella massiliensis</name>
    <dbReference type="NCBI Taxonomy" id="2799636"/>
    <lineage>
        <taxon>Bacteria</taxon>
        <taxon>Bacillati</taxon>
        <taxon>Bacillota</taxon>
        <taxon>Clostridia</taxon>
        <taxon>Lachnospirales</taxon>
        <taxon>Lachnospiraceae</taxon>
        <taxon>Catonella</taxon>
    </lineage>
</organism>
<gene>
    <name evidence="3" type="ORF">JJN12_05265</name>
</gene>
<dbReference type="InterPro" id="IPR038763">
    <property type="entry name" value="DHH_sf"/>
</dbReference>
<dbReference type="Pfam" id="PF01368">
    <property type="entry name" value="DHH"/>
    <property type="match status" value="1"/>
</dbReference>
<evidence type="ECO:0000313" key="4">
    <source>
        <dbReference type="Proteomes" id="UP000604730"/>
    </source>
</evidence>
<dbReference type="PANTHER" id="PTHR47618">
    <property type="entry name" value="BIFUNCTIONAL OLIGORIBONUCLEASE AND PAP PHOSPHATASE NRNA"/>
    <property type="match status" value="1"/>
</dbReference>
<feature type="domain" description="DDH" evidence="1">
    <location>
        <begin position="21"/>
        <end position="157"/>
    </location>
</feature>
<dbReference type="SUPFAM" id="SSF64182">
    <property type="entry name" value="DHH phosphoesterases"/>
    <property type="match status" value="1"/>
</dbReference>
<dbReference type="InterPro" id="IPR003156">
    <property type="entry name" value="DHHA1_dom"/>
</dbReference>
<dbReference type="RefSeq" id="WP_208428698.1">
    <property type="nucleotide sequence ID" value="NZ_JAEPRJ010000001.1"/>
</dbReference>
<evidence type="ECO:0000313" key="3">
    <source>
        <dbReference type="EMBL" id="MBK5897197.1"/>
    </source>
</evidence>
<reference evidence="3 4" key="1">
    <citation type="submission" date="2021-01" db="EMBL/GenBank/DDBJ databases">
        <title>Isolation and description of Catonella massiliensis sp. nov., a novel Catonella species, isolated from a stable periodontitis subject.</title>
        <authorList>
            <person name="Antezack A."/>
            <person name="Boxberger M."/>
            <person name="La Scola B."/>
            <person name="Monnet-Corti V."/>
        </authorList>
    </citation>
    <scope>NUCLEOTIDE SEQUENCE [LARGE SCALE GENOMIC DNA]</scope>
    <source>
        <strain evidence="3 4">Marseille-Q4567</strain>
    </source>
</reference>
<protein>
    <submittedName>
        <fullName evidence="3">Bifunctional oligoribonuclease/PAP phosphatase NrnA</fullName>
    </submittedName>
</protein>
<keyword evidence="4" id="KW-1185">Reference proteome</keyword>
<feature type="domain" description="DHHA1" evidence="2">
    <location>
        <begin position="237"/>
        <end position="316"/>
    </location>
</feature>
<dbReference type="PANTHER" id="PTHR47618:SF1">
    <property type="entry name" value="BIFUNCTIONAL OLIGORIBONUCLEASE AND PAP PHOSPHATASE NRNA"/>
    <property type="match status" value="1"/>
</dbReference>